<dbReference type="EMBL" id="CAXHTB010000018">
    <property type="protein sequence ID" value="CAL0325570.1"/>
    <property type="molecule type" value="Genomic_DNA"/>
</dbReference>
<protein>
    <submittedName>
        <fullName evidence="1">Uncharacterized protein</fullName>
    </submittedName>
</protein>
<accession>A0AAV1XUS9</accession>
<evidence type="ECO:0000313" key="1">
    <source>
        <dbReference type="EMBL" id="CAL0325570.1"/>
    </source>
</evidence>
<organism evidence="1 2">
    <name type="scientific">Lupinus luteus</name>
    <name type="common">European yellow lupine</name>
    <dbReference type="NCBI Taxonomy" id="3873"/>
    <lineage>
        <taxon>Eukaryota</taxon>
        <taxon>Viridiplantae</taxon>
        <taxon>Streptophyta</taxon>
        <taxon>Embryophyta</taxon>
        <taxon>Tracheophyta</taxon>
        <taxon>Spermatophyta</taxon>
        <taxon>Magnoliopsida</taxon>
        <taxon>eudicotyledons</taxon>
        <taxon>Gunneridae</taxon>
        <taxon>Pentapetalae</taxon>
        <taxon>rosids</taxon>
        <taxon>fabids</taxon>
        <taxon>Fabales</taxon>
        <taxon>Fabaceae</taxon>
        <taxon>Papilionoideae</taxon>
        <taxon>50 kb inversion clade</taxon>
        <taxon>genistoids sensu lato</taxon>
        <taxon>core genistoids</taxon>
        <taxon>Genisteae</taxon>
        <taxon>Lupinus</taxon>
    </lineage>
</organism>
<evidence type="ECO:0000313" key="2">
    <source>
        <dbReference type="Proteomes" id="UP001497480"/>
    </source>
</evidence>
<reference evidence="1 2" key="1">
    <citation type="submission" date="2024-03" db="EMBL/GenBank/DDBJ databases">
        <authorList>
            <person name="Martinez-Hernandez J."/>
        </authorList>
    </citation>
    <scope>NUCLEOTIDE SEQUENCE [LARGE SCALE GENOMIC DNA]</scope>
</reference>
<comment type="caution">
    <text evidence="1">The sequence shown here is derived from an EMBL/GenBank/DDBJ whole genome shotgun (WGS) entry which is preliminary data.</text>
</comment>
<keyword evidence="2" id="KW-1185">Reference proteome</keyword>
<dbReference type="Proteomes" id="UP001497480">
    <property type="component" value="Unassembled WGS sequence"/>
</dbReference>
<gene>
    <name evidence="1" type="ORF">LLUT_LOCUS26630</name>
</gene>
<name>A0AAV1XUS9_LUPLU</name>
<dbReference type="AlphaFoldDB" id="A0AAV1XUS9"/>
<proteinExistence type="predicted"/>
<sequence length="51" mass="5674">MEQMKLLGILPQCCKSFAEFSAVIATGFMHNSTFKIVLPFLYCNTNLVCVA</sequence>